<feature type="binding site" evidence="8">
    <location>
        <position position="97"/>
    </location>
    <ligand>
        <name>Mg(2+)</name>
        <dbReference type="ChEBI" id="CHEBI:18420"/>
        <label>1</label>
        <note>catalytic</note>
    </ligand>
</feature>
<dbReference type="Gene3D" id="3.40.190.80">
    <property type="match status" value="1"/>
</dbReference>
<dbReference type="GO" id="GO:0006020">
    <property type="term" value="P:inositol metabolic process"/>
    <property type="evidence" value="ECO:0007669"/>
    <property type="project" value="TreeGrafter"/>
</dbReference>
<evidence type="ECO:0000256" key="5">
    <source>
        <dbReference type="ARBA" id="ARBA00022723"/>
    </source>
</evidence>
<dbReference type="EMBL" id="AJVK01028529">
    <property type="status" value="NOT_ANNOTATED_CDS"/>
    <property type="molecule type" value="Genomic_DNA"/>
</dbReference>
<dbReference type="SUPFAM" id="SSF56655">
    <property type="entry name" value="Carbohydrate phosphatase"/>
    <property type="match status" value="1"/>
</dbReference>
<keyword evidence="7 8" id="KW-0460">Magnesium</keyword>
<evidence type="ECO:0000256" key="2">
    <source>
        <dbReference type="ARBA" id="ARBA00001946"/>
    </source>
</evidence>
<protein>
    <recommendedName>
        <fullName evidence="9">Inositol-1-monophosphatase</fullName>
        <ecNumber evidence="9">3.1.3.25</ecNumber>
    </recommendedName>
</protein>
<keyword evidence="6 9" id="KW-0378">Hydrolase</keyword>
<dbReference type="FunFam" id="3.30.540.10:FF:000004">
    <property type="entry name" value="Inositol-1-monophosphatase"/>
    <property type="match status" value="1"/>
</dbReference>
<organism evidence="10 11">
    <name type="scientific">Phlebotomus papatasi</name>
    <name type="common">Sandfly</name>
    <dbReference type="NCBI Taxonomy" id="29031"/>
    <lineage>
        <taxon>Eukaryota</taxon>
        <taxon>Metazoa</taxon>
        <taxon>Ecdysozoa</taxon>
        <taxon>Arthropoda</taxon>
        <taxon>Hexapoda</taxon>
        <taxon>Insecta</taxon>
        <taxon>Pterygota</taxon>
        <taxon>Neoptera</taxon>
        <taxon>Endopterygota</taxon>
        <taxon>Diptera</taxon>
        <taxon>Nematocera</taxon>
        <taxon>Psychodoidea</taxon>
        <taxon>Psychodidae</taxon>
        <taxon>Phlebotomus</taxon>
        <taxon>Phlebotomus</taxon>
    </lineage>
</organism>
<comment type="catalytic activity">
    <reaction evidence="1 9">
        <text>a myo-inositol phosphate + H2O = myo-inositol + phosphate</text>
        <dbReference type="Rhea" id="RHEA:24056"/>
        <dbReference type="ChEBI" id="CHEBI:15377"/>
        <dbReference type="ChEBI" id="CHEBI:17268"/>
        <dbReference type="ChEBI" id="CHEBI:43474"/>
        <dbReference type="ChEBI" id="CHEBI:84139"/>
        <dbReference type="EC" id="3.1.3.25"/>
    </reaction>
</comment>
<dbReference type="GO" id="GO:0007165">
    <property type="term" value="P:signal transduction"/>
    <property type="evidence" value="ECO:0007669"/>
    <property type="project" value="TreeGrafter"/>
</dbReference>
<dbReference type="AlphaFoldDB" id="A0A1B0GN75"/>
<dbReference type="PANTHER" id="PTHR20854">
    <property type="entry name" value="INOSITOL MONOPHOSPHATASE"/>
    <property type="match status" value="1"/>
</dbReference>
<dbReference type="Gene3D" id="3.30.540.10">
    <property type="entry name" value="Fructose-1,6-Bisphosphatase, subunit A, domain 1"/>
    <property type="match status" value="1"/>
</dbReference>
<feature type="binding site" evidence="8">
    <location>
        <position position="94"/>
    </location>
    <ligand>
        <name>Mg(2+)</name>
        <dbReference type="ChEBI" id="CHEBI:18420"/>
        <label>1</label>
        <note>catalytic</note>
    </ligand>
</feature>
<dbReference type="Proteomes" id="UP000092462">
    <property type="component" value="Unassembled WGS sequence"/>
</dbReference>
<evidence type="ECO:0000256" key="1">
    <source>
        <dbReference type="ARBA" id="ARBA00001033"/>
    </source>
</evidence>
<accession>A0A1B0GN75</accession>
<dbReference type="InterPro" id="IPR033942">
    <property type="entry name" value="IMPase"/>
</dbReference>
<evidence type="ECO:0000256" key="4">
    <source>
        <dbReference type="ARBA" id="ARBA00009759"/>
    </source>
</evidence>
<evidence type="ECO:0000256" key="7">
    <source>
        <dbReference type="ARBA" id="ARBA00022842"/>
    </source>
</evidence>
<feature type="binding site" evidence="8">
    <location>
        <position position="223"/>
    </location>
    <ligand>
        <name>Mg(2+)</name>
        <dbReference type="ChEBI" id="CHEBI:18420"/>
        <label>1</label>
        <note>catalytic</note>
    </ligand>
</feature>
<comment type="cofactor">
    <cofactor evidence="2 8 9">
        <name>Mg(2+)</name>
        <dbReference type="ChEBI" id="CHEBI:18420"/>
    </cofactor>
</comment>
<dbReference type="Pfam" id="PF00459">
    <property type="entry name" value="Inositol_P"/>
    <property type="match status" value="1"/>
</dbReference>
<evidence type="ECO:0000256" key="8">
    <source>
        <dbReference type="PIRSR" id="PIRSR600760-2"/>
    </source>
</evidence>
<dbReference type="PRINTS" id="PR00378">
    <property type="entry name" value="LIIMPHPHTASE"/>
</dbReference>
<dbReference type="GO" id="GO:0008934">
    <property type="term" value="F:inositol monophosphate 1-phosphatase activity"/>
    <property type="evidence" value="ECO:0007669"/>
    <property type="project" value="InterPro"/>
</dbReference>
<reference evidence="10" key="1">
    <citation type="submission" date="2022-08" db="UniProtKB">
        <authorList>
            <consortium name="EnsemblMetazoa"/>
        </authorList>
    </citation>
    <scope>IDENTIFICATION</scope>
    <source>
        <strain evidence="10">Israel</strain>
    </source>
</reference>
<name>A0A1B0GN75_PHLPP</name>
<dbReference type="VEuPathDB" id="VectorBase:PPAPM1_010595"/>
<sequence>MASDSDRDWDLCFETINKLVDEAGKIIASRNSGAKTISEKTDDIDLLTETDQQVEKLLTENLHAKFPSHKFIGEEAFGEGNKSQLTDDPTWIIDPVDGTMNFVHSFPQSCVSVGLWVNKSPELAIVFNPVFNQKFTARRGQGAYYNGQKIHVSGEKNIKKALITTEFGTSRDPDKVRVTLENLAKVVPAVHGIRVTGSAALNMCMVAQGAADLNYEFGPHAWDMAAGDLIVREAGGVTMDPSGGPLDIMSRRVLAASSQELAEDFIKLLTQFYPQPRDD</sequence>
<evidence type="ECO:0000256" key="9">
    <source>
        <dbReference type="RuleBase" id="RU364068"/>
    </source>
</evidence>
<dbReference type="GO" id="GO:0046872">
    <property type="term" value="F:metal ion binding"/>
    <property type="evidence" value="ECO:0007669"/>
    <property type="project" value="UniProtKB-KW"/>
</dbReference>
<dbReference type="EnsemblMetazoa" id="PPAI004437-RA">
    <property type="protein sequence ID" value="PPAI004437-PA"/>
    <property type="gene ID" value="PPAI004437"/>
</dbReference>
<dbReference type="VEuPathDB" id="VectorBase:PPAI004437"/>
<dbReference type="InterPro" id="IPR000760">
    <property type="entry name" value="Inositol_monophosphatase-like"/>
</dbReference>
<dbReference type="CDD" id="cd01639">
    <property type="entry name" value="IMPase"/>
    <property type="match status" value="1"/>
</dbReference>
<comment type="pathway">
    <text evidence="3 9">Polyol metabolism; myo-inositol biosynthesis; myo-inositol from D-glucose 6-phosphate: step 2/2.</text>
</comment>
<evidence type="ECO:0000256" key="3">
    <source>
        <dbReference type="ARBA" id="ARBA00005152"/>
    </source>
</evidence>
<dbReference type="PRINTS" id="PR00377">
    <property type="entry name" value="IMPHPHTASES"/>
</dbReference>
<dbReference type="InterPro" id="IPR020550">
    <property type="entry name" value="Inositol_monophosphatase_CS"/>
</dbReference>
<evidence type="ECO:0000313" key="11">
    <source>
        <dbReference type="Proteomes" id="UP000092462"/>
    </source>
</evidence>
<comment type="similarity">
    <text evidence="4 9">Belongs to the inositol monophosphatase superfamily.</text>
</comment>
<dbReference type="InterPro" id="IPR020583">
    <property type="entry name" value="Inositol_monoP_metal-BS"/>
</dbReference>
<dbReference type="FunFam" id="3.40.190.80:FF:000002">
    <property type="entry name" value="Inositol-1-monophosphatase"/>
    <property type="match status" value="1"/>
</dbReference>
<evidence type="ECO:0000256" key="6">
    <source>
        <dbReference type="ARBA" id="ARBA00022801"/>
    </source>
</evidence>
<dbReference type="PANTHER" id="PTHR20854:SF4">
    <property type="entry name" value="INOSITOL-1-MONOPHOSPHATASE-RELATED"/>
    <property type="match status" value="1"/>
</dbReference>
<dbReference type="InterPro" id="IPR020552">
    <property type="entry name" value="Inositol_monoPase_Li-sen"/>
</dbReference>
<keyword evidence="11" id="KW-1185">Reference proteome</keyword>
<proteinExistence type="inferred from homology"/>
<keyword evidence="5 8" id="KW-0479">Metal-binding</keyword>
<dbReference type="EC" id="3.1.3.25" evidence="9"/>
<dbReference type="PROSITE" id="PS00629">
    <property type="entry name" value="IMP_1"/>
    <property type="match status" value="1"/>
</dbReference>
<evidence type="ECO:0000313" key="10">
    <source>
        <dbReference type="EnsemblMetazoa" id="PPAI004437-PA"/>
    </source>
</evidence>
<feature type="binding site" evidence="8">
    <location>
        <position position="74"/>
    </location>
    <ligand>
        <name>Mg(2+)</name>
        <dbReference type="ChEBI" id="CHEBI:18420"/>
        <label>1</label>
        <note>catalytic</note>
    </ligand>
</feature>
<dbReference type="GO" id="GO:0046854">
    <property type="term" value="P:phosphatidylinositol phosphate biosynthetic process"/>
    <property type="evidence" value="ECO:0007669"/>
    <property type="project" value="InterPro"/>
</dbReference>
<dbReference type="PROSITE" id="PS00630">
    <property type="entry name" value="IMP_2"/>
    <property type="match status" value="1"/>
</dbReference>